<dbReference type="SMART" id="SM00407">
    <property type="entry name" value="IGc1"/>
    <property type="match status" value="1"/>
</dbReference>
<organism evidence="6 7">
    <name type="scientific">Stegastes partitus</name>
    <name type="common">bicolor damselfish</name>
    <dbReference type="NCBI Taxonomy" id="144197"/>
    <lineage>
        <taxon>Eukaryota</taxon>
        <taxon>Metazoa</taxon>
        <taxon>Chordata</taxon>
        <taxon>Craniata</taxon>
        <taxon>Vertebrata</taxon>
        <taxon>Euteleostomi</taxon>
        <taxon>Actinopterygii</taxon>
        <taxon>Neopterygii</taxon>
        <taxon>Teleostei</taxon>
        <taxon>Neoteleostei</taxon>
        <taxon>Acanthomorphata</taxon>
        <taxon>Ovalentaria</taxon>
        <taxon>Pomacentridae</taxon>
        <taxon>Stegastes</taxon>
    </lineage>
</organism>
<dbReference type="AlphaFoldDB" id="A0A9Y4NTS0"/>
<keyword evidence="1" id="KW-1015">Disulfide bond</keyword>
<dbReference type="SUPFAM" id="SSF48726">
    <property type="entry name" value="Immunoglobulin"/>
    <property type="match status" value="2"/>
</dbReference>
<dbReference type="InterPro" id="IPR003597">
    <property type="entry name" value="Ig_C1-set"/>
</dbReference>
<dbReference type="InterPro" id="IPR036179">
    <property type="entry name" value="Ig-like_dom_sf"/>
</dbReference>
<gene>
    <name evidence="7" type="primary">LOC103374976</name>
</gene>
<dbReference type="InterPro" id="IPR007110">
    <property type="entry name" value="Ig-like_dom"/>
</dbReference>
<feature type="chain" id="PRO_5041315132" evidence="4">
    <location>
        <begin position="22"/>
        <end position="304"/>
    </location>
</feature>
<dbReference type="Pfam" id="PF07654">
    <property type="entry name" value="C1-set"/>
    <property type="match status" value="1"/>
</dbReference>
<dbReference type="Proteomes" id="UP000694891">
    <property type="component" value="Unplaced"/>
</dbReference>
<feature type="signal peptide" evidence="4">
    <location>
        <begin position="1"/>
        <end position="21"/>
    </location>
</feature>
<keyword evidence="2" id="KW-0393">Immunoglobulin domain</keyword>
<sequence length="304" mass="33962">MSPRVQTFVFLFIWFSCQVSAVTFHQLPSRIVTESSEVHINCSHDDSSLIIMLWYQQKQDNTALTLIGFGYEMSENYEGQFEEQFKLTRRSATEGALMIKKANQSHSAVYFCAASMTNSGANEAYFGGGTKLTVLETGQPVTPPTVKIFPPSAKECRNKKDDIRKKTLVCVASGFYPDHVSVSWEKNGNGVKDGVATDSAAKRTPDKTYRITSRLRVPADDYNKLGNTFKCIVSFYNGTENVLRHASIKSIQGKSEGGMTKEKYLKHLQNAKLSYGVLIVKSCIYGAFIGFLVWKLQSSARKYS</sequence>
<dbReference type="GeneID" id="103374976"/>
<keyword evidence="4" id="KW-0732">Signal</keyword>
<keyword evidence="3" id="KW-0812">Transmembrane</keyword>
<dbReference type="FunFam" id="2.60.40.10:FF:000283">
    <property type="entry name" value="Immunoglobulin kappa constant"/>
    <property type="match status" value="1"/>
</dbReference>
<accession>A0A9Y4NTS0</accession>
<reference evidence="7" key="1">
    <citation type="submission" date="2025-08" db="UniProtKB">
        <authorList>
            <consortium name="RefSeq"/>
        </authorList>
    </citation>
    <scope>IDENTIFICATION</scope>
</reference>
<evidence type="ECO:0000256" key="4">
    <source>
        <dbReference type="SAM" id="SignalP"/>
    </source>
</evidence>
<dbReference type="PROSITE" id="PS51257">
    <property type="entry name" value="PROKAR_LIPOPROTEIN"/>
    <property type="match status" value="1"/>
</dbReference>
<dbReference type="SMART" id="SM00409">
    <property type="entry name" value="IG"/>
    <property type="match status" value="1"/>
</dbReference>
<feature type="domain" description="Ig-like" evidence="5">
    <location>
        <begin position="144"/>
        <end position="249"/>
    </location>
</feature>
<evidence type="ECO:0000256" key="1">
    <source>
        <dbReference type="ARBA" id="ARBA00023157"/>
    </source>
</evidence>
<name>A0A9Y4NTS0_9TELE</name>
<dbReference type="InterPro" id="IPR013106">
    <property type="entry name" value="Ig_V-set"/>
</dbReference>
<dbReference type="Gene3D" id="2.60.40.10">
    <property type="entry name" value="Immunoglobulins"/>
    <property type="match status" value="2"/>
</dbReference>
<evidence type="ECO:0000256" key="3">
    <source>
        <dbReference type="SAM" id="Phobius"/>
    </source>
</evidence>
<evidence type="ECO:0000313" key="7">
    <source>
        <dbReference type="RefSeq" id="XP_008303372.1"/>
    </source>
</evidence>
<evidence type="ECO:0000313" key="6">
    <source>
        <dbReference type="Proteomes" id="UP000694891"/>
    </source>
</evidence>
<keyword evidence="3" id="KW-0472">Membrane</keyword>
<dbReference type="InterPro" id="IPR050380">
    <property type="entry name" value="Immune_Resp_Modulators"/>
</dbReference>
<keyword evidence="3" id="KW-1133">Transmembrane helix</keyword>
<dbReference type="CDD" id="cd05769">
    <property type="entry name" value="IgC1_TCR_beta"/>
    <property type="match status" value="1"/>
</dbReference>
<evidence type="ECO:0000259" key="5">
    <source>
        <dbReference type="PROSITE" id="PS50835"/>
    </source>
</evidence>
<dbReference type="PROSITE" id="PS50835">
    <property type="entry name" value="IG_LIKE"/>
    <property type="match status" value="2"/>
</dbReference>
<evidence type="ECO:0000256" key="2">
    <source>
        <dbReference type="ARBA" id="ARBA00023319"/>
    </source>
</evidence>
<dbReference type="InterPro" id="IPR013783">
    <property type="entry name" value="Ig-like_fold"/>
</dbReference>
<feature type="transmembrane region" description="Helical" evidence="3">
    <location>
        <begin position="273"/>
        <end position="294"/>
    </location>
</feature>
<dbReference type="PANTHER" id="PTHR23411">
    <property type="entry name" value="TAPASIN"/>
    <property type="match status" value="1"/>
</dbReference>
<dbReference type="InterPro" id="IPR003599">
    <property type="entry name" value="Ig_sub"/>
</dbReference>
<proteinExistence type="predicted"/>
<keyword evidence="6" id="KW-1185">Reference proteome</keyword>
<dbReference type="RefSeq" id="XP_008303372.1">
    <property type="nucleotide sequence ID" value="XM_008305150.1"/>
</dbReference>
<feature type="domain" description="Ig-like" evidence="5">
    <location>
        <begin position="3"/>
        <end position="115"/>
    </location>
</feature>
<protein>
    <submittedName>
        <fullName evidence="7">Uncharacterized protein LOC103374976 isoform X1</fullName>
    </submittedName>
</protein>
<dbReference type="Pfam" id="PF07686">
    <property type="entry name" value="V-set"/>
    <property type="match status" value="1"/>
</dbReference>